<evidence type="ECO:0000313" key="1">
    <source>
        <dbReference type="EMBL" id="KAJ9121321.1"/>
    </source>
</evidence>
<evidence type="ECO:0000313" key="2">
    <source>
        <dbReference type="Proteomes" id="UP001234202"/>
    </source>
</evidence>
<proteinExistence type="predicted"/>
<protein>
    <submittedName>
        <fullName evidence="1">Uncharacterized protein</fullName>
    </submittedName>
</protein>
<comment type="caution">
    <text evidence="1">The sequence shown here is derived from an EMBL/GenBank/DDBJ whole genome shotgun (WGS) entry which is preliminary data.</text>
</comment>
<accession>A0ACC2XD64</accession>
<name>A0ACC2XD64_9TREE</name>
<dbReference type="EMBL" id="JASBWV010000017">
    <property type="protein sequence ID" value="KAJ9121321.1"/>
    <property type="molecule type" value="Genomic_DNA"/>
</dbReference>
<dbReference type="Proteomes" id="UP001234202">
    <property type="component" value="Unassembled WGS sequence"/>
</dbReference>
<gene>
    <name evidence="1" type="ORF">QFC24_004657</name>
</gene>
<reference evidence="1" key="1">
    <citation type="submission" date="2023-04" db="EMBL/GenBank/DDBJ databases">
        <title>Draft Genome sequencing of Naganishia species isolated from polar environments using Oxford Nanopore Technology.</title>
        <authorList>
            <person name="Leo P."/>
            <person name="Venkateswaran K."/>
        </authorList>
    </citation>
    <scope>NUCLEOTIDE SEQUENCE</scope>
    <source>
        <strain evidence="1">DBVPG 5303</strain>
    </source>
</reference>
<keyword evidence="2" id="KW-1185">Reference proteome</keyword>
<organism evidence="1 2">
    <name type="scientific">Naganishia onofrii</name>
    <dbReference type="NCBI Taxonomy" id="1851511"/>
    <lineage>
        <taxon>Eukaryota</taxon>
        <taxon>Fungi</taxon>
        <taxon>Dikarya</taxon>
        <taxon>Basidiomycota</taxon>
        <taxon>Agaricomycotina</taxon>
        <taxon>Tremellomycetes</taxon>
        <taxon>Filobasidiales</taxon>
        <taxon>Filobasidiaceae</taxon>
        <taxon>Naganishia</taxon>
    </lineage>
</organism>
<sequence length="521" mass="60000">MMRMVSERLQINKIRQKRRIAATTYHMRQSRKAFLPIDLSESDVTAESDTSDYSDIEADKEIFGHNSLSTVGDKKEAAQNSLLNLPDEIIDEIVFYLKPRYAPREETYGAMRIVTWEQDAVFDPCWGEDLFGLATSAKRFYNTLYDKYRLKCIQVVDSEAGIKSMVKSIPDDKKRLVRTVIIGNNLRVDDSISPPAYLDLLDVFPRLTALQHRAWAPSVSAKLLAEPFDFTPLEALDLFVPDTLCDLAGPPPPSWPRSQVKSLTLREYRWWMLYTEVSFASPDPNESAMYFDYLCKHFKGIKQLNLSPQLIADVDPVICTLEKVGERTRSWMTRENLPEVERVNIRFDAAYKVRQEDICALVSFGRVTPFLRTTAGLTLNPSRTQPRIEYMLTDLSRTLRHIRIAVDLRHPDATRLFLDTLHPALSPRETTEYWGIITQHYIPSPARIKEFARTLARYMMALETVQFAIYNHDSAERPMFQYDAKVVRVRKSELAAGGRPGSFRLLEKTWDRLAELVAQNQ</sequence>